<dbReference type="InterPro" id="IPR021878">
    <property type="entry name" value="TgpA_N"/>
</dbReference>
<dbReference type="InterPro" id="IPR052901">
    <property type="entry name" value="Bact_TGase-like"/>
</dbReference>
<dbReference type="InterPro" id="IPR025403">
    <property type="entry name" value="TgpA-like_C"/>
</dbReference>
<dbReference type="Pfam" id="PF01841">
    <property type="entry name" value="Transglut_core"/>
    <property type="match status" value="1"/>
</dbReference>
<dbReference type="InterPro" id="IPR002931">
    <property type="entry name" value="Transglutaminase-like"/>
</dbReference>
<feature type="transmembrane region" description="Helical" evidence="1">
    <location>
        <begin position="643"/>
        <end position="662"/>
    </location>
</feature>
<keyword evidence="1" id="KW-1133">Transmembrane helix</keyword>
<dbReference type="AlphaFoldDB" id="A0A518JQG3"/>
<evidence type="ECO:0000313" key="4">
    <source>
        <dbReference type="Proteomes" id="UP000315082"/>
    </source>
</evidence>
<dbReference type="PANTHER" id="PTHR42736">
    <property type="entry name" value="PROTEIN-GLUTAMINE GAMMA-GLUTAMYLTRANSFERASE"/>
    <property type="match status" value="1"/>
</dbReference>
<dbReference type="SMART" id="SM00460">
    <property type="entry name" value="TGc"/>
    <property type="match status" value="1"/>
</dbReference>
<dbReference type="KEGG" id="rcf:Poly24_14850"/>
<keyword evidence="1" id="KW-0472">Membrane</keyword>
<evidence type="ECO:0000256" key="1">
    <source>
        <dbReference type="SAM" id="Phobius"/>
    </source>
</evidence>
<dbReference type="Pfam" id="PF11992">
    <property type="entry name" value="TgpA_N"/>
    <property type="match status" value="1"/>
</dbReference>
<proteinExistence type="predicted"/>
<dbReference type="EMBL" id="CP036348">
    <property type="protein sequence ID" value="QDV67781.1"/>
    <property type="molecule type" value="Genomic_DNA"/>
</dbReference>
<evidence type="ECO:0000313" key="3">
    <source>
        <dbReference type="EMBL" id="QDV67781.1"/>
    </source>
</evidence>
<sequence>MKTETLLKIHFVALTILGGCLLGGVSGTESLATIALAAGLFSLVFVDWLALVYLPPSIAYLLMGIASVYCVGGFWSGVDERQISAVARLLVLVQAVLHLQKKSRRVFEQLSVFALLELIVAAVLNDALYFGMLLIPFSIVGLSAMVQLQAYISQSLTSTPSRGGRIDPDPEPGAVDAQEVSVSPIGLFVLGPAVLAFAASFFYALPRSSGSGLQTSSFGPGTTGYSDTVRFEQMGKLLQNPQKVMRLELRNKETEHPYTMRQPIYLRGQVLDGYTWNSIDNVGAWGTVRRRDYVGNQHLPREYIEEDAARRSKYDRVEATLRIEPSSVTTIFAIPPYYESESHDSIRHWPRHWLIKRSGSEERHSRLEYSFLTHAFHRGLQSPWLRYVDLTSERHYPNTIGAWERQMLLEIDRERLPNLVETADRVASDVRTNSSKTIDIALGLETFLGQNPDFKYSLDLRDQRPANVDPMDYFVSTQKSGHCQFYAGALALMLRSQGIPARLIVGYKTDEYNNYGEYYIVRQLHAHAWVEAYFERHQLPAEVDLYGQAPGGGVWMRLDATPAVADELATGGVSHMMDFAQILWDDYVLDMSNRRQQGTLQDLGQGVGEISAYTVYLEKIDQWIQRLKAGELGEGSIAIHEFFSWRVTVVSVFVCLGAVLVWRNTYRASQLFAYRRATGDTAAASGVAFFDRMCLLLSRIGLYRKRFQTPREFARVAQTQLSCDDHQAADLHCVVTRLYEQRFGSSQCLDADQQQELDQALHRIESMLQQTPR</sequence>
<dbReference type="EC" id="2.3.2.13" evidence="3"/>
<feature type="transmembrane region" description="Helical" evidence="1">
    <location>
        <begin position="58"/>
        <end position="77"/>
    </location>
</feature>
<dbReference type="PROSITE" id="PS51257">
    <property type="entry name" value="PROKAR_LIPOPROTEIN"/>
    <property type="match status" value="1"/>
</dbReference>
<gene>
    <name evidence="3" type="primary">tgpA_1</name>
    <name evidence="3" type="ORF">Poly24_14850</name>
</gene>
<dbReference type="InterPro" id="IPR038765">
    <property type="entry name" value="Papain-like_cys_pep_sf"/>
</dbReference>
<dbReference type="GO" id="GO:0003810">
    <property type="term" value="F:protein-glutamine gamma-glutamyltransferase activity"/>
    <property type="evidence" value="ECO:0007669"/>
    <property type="project" value="UniProtKB-EC"/>
</dbReference>
<feature type="domain" description="Transglutaminase-like" evidence="2">
    <location>
        <begin position="475"/>
        <end position="562"/>
    </location>
</feature>
<dbReference type="Proteomes" id="UP000315082">
    <property type="component" value="Chromosome"/>
</dbReference>
<keyword evidence="1" id="KW-0812">Transmembrane</keyword>
<feature type="transmembrane region" description="Helical" evidence="1">
    <location>
        <begin position="7"/>
        <end position="25"/>
    </location>
</feature>
<dbReference type="RefSeq" id="WP_145092523.1">
    <property type="nucleotide sequence ID" value="NZ_CP036348.1"/>
</dbReference>
<dbReference type="SUPFAM" id="SSF54001">
    <property type="entry name" value="Cysteine proteinases"/>
    <property type="match status" value="1"/>
</dbReference>
<organism evidence="3 4">
    <name type="scientific">Rosistilla carotiformis</name>
    <dbReference type="NCBI Taxonomy" id="2528017"/>
    <lineage>
        <taxon>Bacteria</taxon>
        <taxon>Pseudomonadati</taxon>
        <taxon>Planctomycetota</taxon>
        <taxon>Planctomycetia</taxon>
        <taxon>Pirellulales</taxon>
        <taxon>Pirellulaceae</taxon>
        <taxon>Rosistilla</taxon>
    </lineage>
</organism>
<keyword evidence="4" id="KW-1185">Reference proteome</keyword>
<dbReference type="Gene3D" id="3.10.620.30">
    <property type="match status" value="1"/>
</dbReference>
<reference evidence="3 4" key="1">
    <citation type="submission" date="2019-02" db="EMBL/GenBank/DDBJ databases">
        <title>Deep-cultivation of Planctomycetes and their phenomic and genomic characterization uncovers novel biology.</title>
        <authorList>
            <person name="Wiegand S."/>
            <person name="Jogler M."/>
            <person name="Boedeker C."/>
            <person name="Pinto D."/>
            <person name="Vollmers J."/>
            <person name="Rivas-Marin E."/>
            <person name="Kohn T."/>
            <person name="Peeters S.H."/>
            <person name="Heuer A."/>
            <person name="Rast P."/>
            <person name="Oberbeckmann S."/>
            <person name="Bunk B."/>
            <person name="Jeske O."/>
            <person name="Meyerdierks A."/>
            <person name="Storesund J.E."/>
            <person name="Kallscheuer N."/>
            <person name="Luecker S."/>
            <person name="Lage O.M."/>
            <person name="Pohl T."/>
            <person name="Merkel B.J."/>
            <person name="Hornburger P."/>
            <person name="Mueller R.-W."/>
            <person name="Bruemmer F."/>
            <person name="Labrenz M."/>
            <person name="Spormann A.M."/>
            <person name="Op den Camp H."/>
            <person name="Overmann J."/>
            <person name="Amann R."/>
            <person name="Jetten M.S.M."/>
            <person name="Mascher T."/>
            <person name="Medema M.H."/>
            <person name="Devos D.P."/>
            <person name="Kaster A.-K."/>
            <person name="Ovreas L."/>
            <person name="Rohde M."/>
            <person name="Galperin M.Y."/>
            <person name="Jogler C."/>
        </authorList>
    </citation>
    <scope>NUCLEOTIDE SEQUENCE [LARGE SCALE GENOMIC DNA]</scope>
    <source>
        <strain evidence="3 4">Poly24</strain>
    </source>
</reference>
<dbReference type="Pfam" id="PF13559">
    <property type="entry name" value="DUF4129"/>
    <property type="match status" value="1"/>
</dbReference>
<name>A0A518JQG3_9BACT</name>
<evidence type="ECO:0000259" key="2">
    <source>
        <dbReference type="SMART" id="SM00460"/>
    </source>
</evidence>
<feature type="transmembrane region" description="Helical" evidence="1">
    <location>
        <begin position="112"/>
        <end position="135"/>
    </location>
</feature>
<accession>A0A518JQG3</accession>
<keyword evidence="3" id="KW-0012">Acyltransferase</keyword>
<dbReference type="OrthoDB" id="9804872at2"/>
<dbReference type="PANTHER" id="PTHR42736:SF1">
    <property type="entry name" value="PROTEIN-GLUTAMINE GAMMA-GLUTAMYLTRANSFERASE"/>
    <property type="match status" value="1"/>
</dbReference>
<protein>
    <submittedName>
        <fullName evidence="3">Protein-glutamine gamma-glutamyltransferase</fullName>
        <ecNumber evidence="3">2.3.2.13</ecNumber>
    </submittedName>
</protein>
<keyword evidence="3" id="KW-0808">Transferase</keyword>